<dbReference type="Gene3D" id="3.40.50.1820">
    <property type="entry name" value="alpha/beta hydrolase"/>
    <property type="match status" value="1"/>
</dbReference>
<dbReference type="SUPFAM" id="SSF53474">
    <property type="entry name" value="alpha/beta-Hydrolases"/>
    <property type="match status" value="1"/>
</dbReference>
<feature type="non-terminal residue" evidence="3">
    <location>
        <position position="86"/>
    </location>
</feature>
<protein>
    <recommendedName>
        <fullName evidence="2">AB hydrolase-1 domain-containing protein</fullName>
    </recommendedName>
</protein>
<evidence type="ECO:0000259" key="2">
    <source>
        <dbReference type="Pfam" id="PF00561"/>
    </source>
</evidence>
<gene>
    <name evidence="3" type="ORF">MNBD_ALPHA05-1311</name>
</gene>
<evidence type="ECO:0000313" key="3">
    <source>
        <dbReference type="EMBL" id="VAW05914.1"/>
    </source>
</evidence>
<organism evidence="3">
    <name type="scientific">hydrothermal vent metagenome</name>
    <dbReference type="NCBI Taxonomy" id="652676"/>
    <lineage>
        <taxon>unclassified sequences</taxon>
        <taxon>metagenomes</taxon>
        <taxon>ecological metagenomes</taxon>
    </lineage>
</organism>
<dbReference type="PANTHER" id="PTHR43329">
    <property type="entry name" value="EPOXIDE HYDROLASE"/>
    <property type="match status" value="1"/>
</dbReference>
<dbReference type="GO" id="GO:0016787">
    <property type="term" value="F:hydrolase activity"/>
    <property type="evidence" value="ECO:0007669"/>
    <property type="project" value="UniProtKB-KW"/>
</dbReference>
<proteinExistence type="predicted"/>
<keyword evidence="1" id="KW-0378">Hydrolase</keyword>
<sequence>MNDPFPEPAFIDAGGVKIAVYEAGGDANRERLPIILIHGWPEIAYSWRNQIHALAAAGYRTIAIDMKGFGRSDAPRDVGAYDIEHI</sequence>
<dbReference type="EMBL" id="UOEH01000492">
    <property type="protein sequence ID" value="VAW05914.1"/>
    <property type="molecule type" value="Genomic_DNA"/>
</dbReference>
<name>A0A3B0TAS5_9ZZZZ</name>
<feature type="domain" description="AB hydrolase-1" evidence="2">
    <location>
        <begin position="33"/>
        <end position="78"/>
    </location>
</feature>
<dbReference type="PRINTS" id="PR00412">
    <property type="entry name" value="EPOXHYDRLASE"/>
</dbReference>
<evidence type="ECO:0000256" key="1">
    <source>
        <dbReference type="ARBA" id="ARBA00022801"/>
    </source>
</evidence>
<reference evidence="3" key="1">
    <citation type="submission" date="2018-06" db="EMBL/GenBank/DDBJ databases">
        <authorList>
            <person name="Zhirakovskaya E."/>
        </authorList>
    </citation>
    <scope>NUCLEOTIDE SEQUENCE</scope>
</reference>
<dbReference type="InterPro" id="IPR029058">
    <property type="entry name" value="AB_hydrolase_fold"/>
</dbReference>
<dbReference type="AlphaFoldDB" id="A0A3B0TAS5"/>
<dbReference type="InterPro" id="IPR000073">
    <property type="entry name" value="AB_hydrolase_1"/>
</dbReference>
<dbReference type="Pfam" id="PF00561">
    <property type="entry name" value="Abhydrolase_1"/>
    <property type="match status" value="1"/>
</dbReference>
<dbReference type="InterPro" id="IPR000639">
    <property type="entry name" value="Epox_hydrolase-like"/>
</dbReference>
<accession>A0A3B0TAS5</accession>